<accession>A0A0L8GLM4</accession>
<sequence length="95" mass="11408">MNIWKKSFTCPKFWCKISSRSVCWWQLKTNVIYHLIFIHCPKSAFFPQIYLFIGKVLLLMKHCLPRIKFNIISSTMIHIFCRILRTFVNGYLACM</sequence>
<gene>
    <name evidence="1" type="ORF">OCBIM_22031530mg</name>
</gene>
<proteinExistence type="predicted"/>
<protein>
    <submittedName>
        <fullName evidence="1">Uncharacterized protein</fullName>
    </submittedName>
</protein>
<reference evidence="1" key="1">
    <citation type="submission" date="2015-07" db="EMBL/GenBank/DDBJ databases">
        <title>MeaNS - Measles Nucleotide Surveillance Program.</title>
        <authorList>
            <person name="Tran T."/>
            <person name="Druce J."/>
        </authorList>
    </citation>
    <scope>NUCLEOTIDE SEQUENCE</scope>
    <source>
        <strain evidence="1">UCB-OBI-ISO-001</strain>
        <tissue evidence="1">Gonad</tissue>
    </source>
</reference>
<name>A0A0L8GLM4_OCTBM</name>
<dbReference type="EMBL" id="KQ421265">
    <property type="protein sequence ID" value="KOF77916.1"/>
    <property type="molecule type" value="Genomic_DNA"/>
</dbReference>
<evidence type="ECO:0000313" key="1">
    <source>
        <dbReference type="EMBL" id="KOF77916.1"/>
    </source>
</evidence>
<organism evidence="1">
    <name type="scientific">Octopus bimaculoides</name>
    <name type="common">California two-spotted octopus</name>
    <dbReference type="NCBI Taxonomy" id="37653"/>
    <lineage>
        <taxon>Eukaryota</taxon>
        <taxon>Metazoa</taxon>
        <taxon>Spiralia</taxon>
        <taxon>Lophotrochozoa</taxon>
        <taxon>Mollusca</taxon>
        <taxon>Cephalopoda</taxon>
        <taxon>Coleoidea</taxon>
        <taxon>Octopodiformes</taxon>
        <taxon>Octopoda</taxon>
        <taxon>Incirrata</taxon>
        <taxon>Octopodidae</taxon>
        <taxon>Octopus</taxon>
    </lineage>
</organism>
<dbReference type="AlphaFoldDB" id="A0A0L8GLM4"/>